<feature type="signal peptide" evidence="1">
    <location>
        <begin position="1"/>
        <end position="20"/>
    </location>
</feature>
<accession>A0AA39Y0V9</accession>
<comment type="caution">
    <text evidence="2">The sequence shown here is derived from an EMBL/GenBank/DDBJ whole genome shotgun (WGS) entry which is preliminary data.</text>
</comment>
<dbReference type="AlphaFoldDB" id="A0AA39Y0V9"/>
<evidence type="ECO:0008006" key="4">
    <source>
        <dbReference type="Google" id="ProtNLM"/>
    </source>
</evidence>
<reference evidence="2" key="1">
    <citation type="submission" date="2023-06" db="EMBL/GenBank/DDBJ databases">
        <title>Genome-scale phylogeny and comparative genomics of the fungal order Sordariales.</title>
        <authorList>
            <consortium name="Lawrence Berkeley National Laboratory"/>
            <person name="Hensen N."/>
            <person name="Bonometti L."/>
            <person name="Westerberg I."/>
            <person name="Brannstrom I.O."/>
            <person name="Guillou S."/>
            <person name="Cros-Aarteil S."/>
            <person name="Calhoun S."/>
            <person name="Haridas S."/>
            <person name="Kuo A."/>
            <person name="Mondo S."/>
            <person name="Pangilinan J."/>
            <person name="Riley R."/>
            <person name="Labutti K."/>
            <person name="Andreopoulos B."/>
            <person name="Lipzen A."/>
            <person name="Chen C."/>
            <person name="Yanf M."/>
            <person name="Daum C."/>
            <person name="Ng V."/>
            <person name="Clum A."/>
            <person name="Steindorff A."/>
            <person name="Ohm R."/>
            <person name="Martin F."/>
            <person name="Silar P."/>
            <person name="Natvig D."/>
            <person name="Lalanne C."/>
            <person name="Gautier V."/>
            <person name="Ament-Velasquez S.L."/>
            <person name="Kruys A."/>
            <person name="Hutchinson M.I."/>
            <person name="Powell A.J."/>
            <person name="Barry K."/>
            <person name="Miller A.N."/>
            <person name="Grigoriev I.V."/>
            <person name="Debuchy R."/>
            <person name="Gladieux P."/>
            <person name="Thoren M.H."/>
            <person name="Johannesson H."/>
        </authorList>
    </citation>
    <scope>NUCLEOTIDE SEQUENCE</scope>
    <source>
        <strain evidence="2">SMH2532-1</strain>
    </source>
</reference>
<dbReference type="Proteomes" id="UP001174936">
    <property type="component" value="Unassembled WGS sequence"/>
</dbReference>
<evidence type="ECO:0000313" key="3">
    <source>
        <dbReference type="Proteomes" id="UP001174936"/>
    </source>
</evidence>
<feature type="chain" id="PRO_5041439097" description="Secreted protein" evidence="1">
    <location>
        <begin position="21"/>
        <end position="171"/>
    </location>
</feature>
<evidence type="ECO:0000313" key="2">
    <source>
        <dbReference type="EMBL" id="KAK0643076.1"/>
    </source>
</evidence>
<sequence length="171" mass="18358">MVRGVALFFILSSGSSKTKGRYPHTTFWLRILFITALRRESLDSMSFSLSWNAHDGGCHAASCTLYTCVPTTTTITHTVISRLLCIRCIADGSGCLLGWEGVGWVLGGWNGKGMGRVVGKGRGLGCIVVIVNACSLQAGSLWERLNWRCSQTNSGASVTLSCVVCCDWTGS</sequence>
<protein>
    <recommendedName>
        <fullName evidence="4">Secreted protein</fullName>
    </recommendedName>
</protein>
<keyword evidence="1" id="KW-0732">Signal</keyword>
<dbReference type="EMBL" id="JAULSV010000005">
    <property type="protein sequence ID" value="KAK0643076.1"/>
    <property type="molecule type" value="Genomic_DNA"/>
</dbReference>
<evidence type="ECO:0000256" key="1">
    <source>
        <dbReference type="SAM" id="SignalP"/>
    </source>
</evidence>
<gene>
    <name evidence="2" type="ORF">B0T16DRAFT_176582</name>
</gene>
<organism evidence="2 3">
    <name type="scientific">Cercophora newfieldiana</name>
    <dbReference type="NCBI Taxonomy" id="92897"/>
    <lineage>
        <taxon>Eukaryota</taxon>
        <taxon>Fungi</taxon>
        <taxon>Dikarya</taxon>
        <taxon>Ascomycota</taxon>
        <taxon>Pezizomycotina</taxon>
        <taxon>Sordariomycetes</taxon>
        <taxon>Sordariomycetidae</taxon>
        <taxon>Sordariales</taxon>
        <taxon>Lasiosphaeriaceae</taxon>
        <taxon>Cercophora</taxon>
    </lineage>
</organism>
<keyword evidence="3" id="KW-1185">Reference proteome</keyword>
<name>A0AA39Y0V9_9PEZI</name>
<proteinExistence type="predicted"/>